<gene>
    <name evidence="3" type="ORF">C9374_004705</name>
</gene>
<dbReference type="SUPFAM" id="SSF49899">
    <property type="entry name" value="Concanavalin A-like lectins/glucanases"/>
    <property type="match status" value="1"/>
</dbReference>
<feature type="coiled-coil region" evidence="1">
    <location>
        <begin position="2"/>
        <end position="33"/>
    </location>
</feature>
<dbReference type="InterPro" id="IPR013320">
    <property type="entry name" value="ConA-like_dom_sf"/>
</dbReference>
<reference evidence="3 4" key="1">
    <citation type="journal article" date="2018" name="BMC Genomics">
        <title>The genome of Naegleria lovaniensis, the basis for a comparative approach to unravel pathogenicity factors of the human pathogenic amoeba N. fowleri.</title>
        <authorList>
            <person name="Liechti N."/>
            <person name="Schurch N."/>
            <person name="Bruggmann R."/>
            <person name="Wittwer M."/>
        </authorList>
    </citation>
    <scope>NUCLEOTIDE SEQUENCE [LARGE SCALE GENOMIC DNA]</scope>
    <source>
        <strain evidence="3 4">ATCC 30569</strain>
    </source>
</reference>
<proteinExistence type="predicted"/>
<sequence>MLNTLLDQFEKTKEKTDNAIKELQQLLTEYRQHIEYVVYLKQFWELKNQGLLQREQVLEEKEAIYERKLQQQALPQGQALKQEVSAPKFHSTIVSTNATLSCDNKKVTKTSGGNGWNCAVLGETPCKQYSVKLLNMCPNVMIGLADRNISVNGTNYKVNGFYLFTLSGNLYSQAGDSNKVYHAQRINDGSVVTVKHQNGVISFTVNGKECGKAFTAPDYLDLYPAFDIYTQGCEFEFLSNNC</sequence>
<keyword evidence="1" id="KW-0175">Coiled coil</keyword>
<dbReference type="InterPro" id="IPR003877">
    <property type="entry name" value="SPRY_dom"/>
</dbReference>
<dbReference type="EMBL" id="PYSW02000021">
    <property type="protein sequence ID" value="KAG2383368.1"/>
    <property type="molecule type" value="Genomic_DNA"/>
</dbReference>
<evidence type="ECO:0000259" key="2">
    <source>
        <dbReference type="Pfam" id="PF00622"/>
    </source>
</evidence>
<dbReference type="Proteomes" id="UP000816034">
    <property type="component" value="Unassembled WGS sequence"/>
</dbReference>
<dbReference type="AlphaFoldDB" id="A0AA88GSI9"/>
<evidence type="ECO:0000313" key="3">
    <source>
        <dbReference type="EMBL" id="KAG2383368.1"/>
    </source>
</evidence>
<feature type="domain" description="SPRY" evidence="2">
    <location>
        <begin position="138"/>
        <end position="237"/>
    </location>
</feature>
<evidence type="ECO:0000256" key="1">
    <source>
        <dbReference type="SAM" id="Coils"/>
    </source>
</evidence>
<evidence type="ECO:0000313" key="4">
    <source>
        <dbReference type="Proteomes" id="UP000816034"/>
    </source>
</evidence>
<keyword evidence="4" id="KW-1185">Reference proteome</keyword>
<accession>A0AA88GSI9</accession>
<name>A0AA88GSI9_NAELO</name>
<dbReference type="Gene3D" id="2.60.120.920">
    <property type="match status" value="1"/>
</dbReference>
<dbReference type="Pfam" id="PF00622">
    <property type="entry name" value="SPRY"/>
    <property type="match status" value="1"/>
</dbReference>
<protein>
    <recommendedName>
        <fullName evidence="2">SPRY domain-containing protein</fullName>
    </recommendedName>
</protein>
<dbReference type="RefSeq" id="XP_044549047.1">
    <property type="nucleotide sequence ID" value="XM_044694374.1"/>
</dbReference>
<dbReference type="InterPro" id="IPR043136">
    <property type="entry name" value="B30.2/SPRY_sf"/>
</dbReference>
<dbReference type="GeneID" id="68097160"/>
<organism evidence="3 4">
    <name type="scientific">Naegleria lovaniensis</name>
    <name type="common">Amoeba</name>
    <dbReference type="NCBI Taxonomy" id="51637"/>
    <lineage>
        <taxon>Eukaryota</taxon>
        <taxon>Discoba</taxon>
        <taxon>Heterolobosea</taxon>
        <taxon>Tetramitia</taxon>
        <taxon>Eutetramitia</taxon>
        <taxon>Vahlkampfiidae</taxon>
        <taxon>Naegleria</taxon>
    </lineage>
</organism>
<comment type="caution">
    <text evidence="3">The sequence shown here is derived from an EMBL/GenBank/DDBJ whole genome shotgun (WGS) entry which is preliminary data.</text>
</comment>